<evidence type="ECO:0000256" key="1">
    <source>
        <dbReference type="SAM" id="MobiDB-lite"/>
    </source>
</evidence>
<keyword evidence="2" id="KW-0812">Transmembrane</keyword>
<keyword evidence="4" id="KW-1185">Reference proteome</keyword>
<evidence type="ECO:0000313" key="4">
    <source>
        <dbReference type="Proteomes" id="UP001642540"/>
    </source>
</evidence>
<dbReference type="EMBL" id="CAXLJM020000124">
    <property type="protein sequence ID" value="CAL8138543.1"/>
    <property type="molecule type" value="Genomic_DNA"/>
</dbReference>
<gene>
    <name evidence="3" type="ORF">ODALV1_LOCUS27415</name>
</gene>
<evidence type="ECO:0000256" key="2">
    <source>
        <dbReference type="SAM" id="Phobius"/>
    </source>
</evidence>
<dbReference type="Proteomes" id="UP001642540">
    <property type="component" value="Unassembled WGS sequence"/>
</dbReference>
<name>A0ABP1RXP5_9HEXA</name>
<accession>A0ABP1RXP5</accession>
<comment type="caution">
    <text evidence="3">The sequence shown here is derived from an EMBL/GenBank/DDBJ whole genome shotgun (WGS) entry which is preliminary data.</text>
</comment>
<evidence type="ECO:0000313" key="3">
    <source>
        <dbReference type="EMBL" id="CAL8138543.1"/>
    </source>
</evidence>
<feature type="region of interest" description="Disordered" evidence="1">
    <location>
        <begin position="1"/>
        <end position="25"/>
    </location>
</feature>
<keyword evidence="2" id="KW-0472">Membrane</keyword>
<sequence length="548" mass="61336">MLRRSSSLVTINLETSDDESGHPRDGYNNLAFRRRSSDVNINCYRNDIQFKTKKVSANGNTDSKSKVSLRISCNKPDAVANNVDLDNNSESGADVVDKMPSFLNGNQGTDVVLVNVTIANTVRQKVEFICEKLQLETKRSYLQTYFLYANGCGVSPFHFNKENQTVEWLKKVPYYLINTLAAIDTYEVAKTWITDVVAAHAIGTSEVGYYMRNANLITKMMLRVSFVFSLKYHRKKFEKAVDSIASSTFRMDPHKRQNVLLSAVICCTSVSVVVVATHYNLQFGLSQYVIANASRMRALFCFHESCSLNNHPDSLDVETVLLGILGWSTMFSGNLLSQCAWDGVLFAAITLGKVSEAFKYKQNKLGPEVDANQTLQKFAELKRISKRINSAFKATLRMYLLANIFMLTVFVDQYFNPGIPKLSKLLKSINVVFVMVALYNSSYAANRGEKFREWMLSKANREWLGLSQMDTVVEALSPASTGFGRGSLYINEALLIGLGGVVAAYFFGIVETRPQMGSYASPPLIAPNMNDSVIRMLFGNRSFSCYED</sequence>
<protein>
    <submittedName>
        <fullName evidence="3">Uncharacterized protein</fullName>
    </submittedName>
</protein>
<feature type="transmembrane region" description="Helical" evidence="2">
    <location>
        <begin position="493"/>
        <end position="510"/>
    </location>
</feature>
<feature type="compositionally biased region" description="Polar residues" evidence="1">
    <location>
        <begin position="1"/>
        <end position="14"/>
    </location>
</feature>
<feature type="transmembrane region" description="Helical" evidence="2">
    <location>
        <begin position="259"/>
        <end position="279"/>
    </location>
</feature>
<keyword evidence="2" id="KW-1133">Transmembrane helix</keyword>
<organism evidence="3 4">
    <name type="scientific">Orchesella dallaii</name>
    <dbReference type="NCBI Taxonomy" id="48710"/>
    <lineage>
        <taxon>Eukaryota</taxon>
        <taxon>Metazoa</taxon>
        <taxon>Ecdysozoa</taxon>
        <taxon>Arthropoda</taxon>
        <taxon>Hexapoda</taxon>
        <taxon>Collembola</taxon>
        <taxon>Entomobryomorpha</taxon>
        <taxon>Entomobryoidea</taxon>
        <taxon>Orchesellidae</taxon>
        <taxon>Orchesellinae</taxon>
        <taxon>Orchesella</taxon>
    </lineage>
</organism>
<reference evidence="3 4" key="1">
    <citation type="submission" date="2024-08" db="EMBL/GenBank/DDBJ databases">
        <authorList>
            <person name="Cucini C."/>
            <person name="Frati F."/>
        </authorList>
    </citation>
    <scope>NUCLEOTIDE SEQUENCE [LARGE SCALE GENOMIC DNA]</scope>
</reference>
<proteinExistence type="predicted"/>
<feature type="transmembrane region" description="Helical" evidence="2">
    <location>
        <begin position="396"/>
        <end position="415"/>
    </location>
</feature>